<dbReference type="AlphaFoldDB" id="A0A392W0I3"/>
<evidence type="ECO:0000313" key="2">
    <source>
        <dbReference type="Proteomes" id="UP000265520"/>
    </source>
</evidence>
<feature type="non-terminal residue" evidence="1">
    <location>
        <position position="43"/>
    </location>
</feature>
<dbReference type="Proteomes" id="UP000265520">
    <property type="component" value="Unassembled WGS sequence"/>
</dbReference>
<organism evidence="1 2">
    <name type="scientific">Trifolium medium</name>
    <dbReference type="NCBI Taxonomy" id="97028"/>
    <lineage>
        <taxon>Eukaryota</taxon>
        <taxon>Viridiplantae</taxon>
        <taxon>Streptophyta</taxon>
        <taxon>Embryophyta</taxon>
        <taxon>Tracheophyta</taxon>
        <taxon>Spermatophyta</taxon>
        <taxon>Magnoliopsida</taxon>
        <taxon>eudicotyledons</taxon>
        <taxon>Gunneridae</taxon>
        <taxon>Pentapetalae</taxon>
        <taxon>rosids</taxon>
        <taxon>fabids</taxon>
        <taxon>Fabales</taxon>
        <taxon>Fabaceae</taxon>
        <taxon>Papilionoideae</taxon>
        <taxon>50 kb inversion clade</taxon>
        <taxon>NPAAA clade</taxon>
        <taxon>Hologalegina</taxon>
        <taxon>IRL clade</taxon>
        <taxon>Trifolieae</taxon>
        <taxon>Trifolium</taxon>
    </lineage>
</organism>
<name>A0A392W0I3_9FABA</name>
<keyword evidence="2" id="KW-1185">Reference proteome</keyword>
<dbReference type="EMBL" id="LXQA011324409">
    <property type="protein sequence ID" value="MCI93259.1"/>
    <property type="molecule type" value="Genomic_DNA"/>
</dbReference>
<accession>A0A392W0I3</accession>
<sequence>MEGETLYIYLAVSAEAVSATLVKEVGTNQSPVYFISKALSGPE</sequence>
<reference evidence="1 2" key="1">
    <citation type="journal article" date="2018" name="Front. Plant Sci.">
        <title>Red Clover (Trifolium pratense) and Zigzag Clover (T. medium) - A Picture of Genomic Similarities and Differences.</title>
        <authorList>
            <person name="Dluhosova J."/>
            <person name="Istvanek J."/>
            <person name="Nedelnik J."/>
            <person name="Repkova J."/>
        </authorList>
    </citation>
    <scope>NUCLEOTIDE SEQUENCE [LARGE SCALE GENOMIC DNA]</scope>
    <source>
        <strain evidence="2">cv. 10/8</strain>
        <tissue evidence="1">Leaf</tissue>
    </source>
</reference>
<proteinExistence type="predicted"/>
<protein>
    <submittedName>
        <fullName evidence="1">Uncharacterized protein</fullName>
    </submittedName>
</protein>
<evidence type="ECO:0000313" key="1">
    <source>
        <dbReference type="EMBL" id="MCI93259.1"/>
    </source>
</evidence>
<comment type="caution">
    <text evidence="1">The sequence shown here is derived from an EMBL/GenBank/DDBJ whole genome shotgun (WGS) entry which is preliminary data.</text>
</comment>